<dbReference type="InterPro" id="IPR025443">
    <property type="entry name" value="DUF4307"/>
</dbReference>
<dbReference type="PROSITE" id="PS51257">
    <property type="entry name" value="PROKAR_LIPOPROTEIN"/>
    <property type="match status" value="1"/>
</dbReference>
<dbReference type="STRING" id="1111738.GCA_000427905_00111"/>
<dbReference type="EMBL" id="QGUI01000314">
    <property type="protein sequence ID" value="PZM97392.1"/>
    <property type="molecule type" value="Genomic_DNA"/>
</dbReference>
<evidence type="ECO:0000313" key="1">
    <source>
        <dbReference type="EMBL" id="PZM97392.1"/>
    </source>
</evidence>
<name>A0A2W4JDP4_9PSEU</name>
<proteinExistence type="predicted"/>
<protein>
    <submittedName>
        <fullName evidence="1">DUF4307 domain-containing protein</fullName>
    </submittedName>
</protein>
<comment type="caution">
    <text evidence="1">The sequence shown here is derived from an EMBL/GenBank/DDBJ whole genome shotgun (WGS) entry which is preliminary data.</text>
</comment>
<gene>
    <name evidence="1" type="ORF">DIU77_09380</name>
</gene>
<organism evidence="1">
    <name type="scientific">Thermocrispum agreste</name>
    <dbReference type="NCBI Taxonomy" id="37925"/>
    <lineage>
        <taxon>Bacteria</taxon>
        <taxon>Bacillati</taxon>
        <taxon>Actinomycetota</taxon>
        <taxon>Actinomycetes</taxon>
        <taxon>Pseudonocardiales</taxon>
        <taxon>Pseudonocardiaceae</taxon>
        <taxon>Thermocrispum</taxon>
    </lineage>
</organism>
<dbReference type="Pfam" id="PF14155">
    <property type="entry name" value="DUF4307"/>
    <property type="match status" value="1"/>
</dbReference>
<reference evidence="1" key="1">
    <citation type="submission" date="2018-05" db="EMBL/GenBank/DDBJ databases">
        <authorList>
            <person name="Lanie J.A."/>
            <person name="Ng W.-L."/>
            <person name="Kazmierczak K.M."/>
            <person name="Andrzejewski T.M."/>
            <person name="Davidsen T.M."/>
            <person name="Wayne K.J."/>
            <person name="Tettelin H."/>
            <person name="Glass J.I."/>
            <person name="Rusch D."/>
            <person name="Podicherti R."/>
            <person name="Tsui H.-C.T."/>
            <person name="Winkler M.E."/>
        </authorList>
    </citation>
    <scope>NUCLEOTIDE SEQUENCE</scope>
    <source>
        <strain evidence="1">ZC4RG45</strain>
    </source>
</reference>
<sequence length="129" mass="13754">MMKQSTGRWIAGVLVAVACVLVAYVAYVNLGSEPITAETIGYSERPGDAMEVTFRVTRDDPGKPAVCIVRVRNATGEEGGRKEVLVPPGDDGRPLRTVIKSVGRPVAGNVFGCSYSVPEYLSRGERPTG</sequence>
<accession>A0A2W4JDP4</accession>
<dbReference type="AlphaFoldDB" id="A0A2W4JDP4"/>